<proteinExistence type="predicted"/>
<reference evidence="1" key="1">
    <citation type="submission" date="2023-09" db="EMBL/GenBank/DDBJ databases">
        <title>Vallitalea sediminicola and Vallitalea maricola sp. nov., anaerobic bacteria isolated from marine sediment.</title>
        <authorList>
            <person name="Hirano S."/>
            <person name="Maeda A."/>
            <person name="Terahara T."/>
            <person name="Mori K."/>
            <person name="Hamada M."/>
            <person name="Matsumoto R."/>
            <person name="Kobayashi T."/>
        </authorList>
    </citation>
    <scope>NUCLEOTIDE SEQUENCE</scope>
    <source>
        <strain evidence="1">AN17-2</strain>
    </source>
</reference>
<evidence type="ECO:0000313" key="1">
    <source>
        <dbReference type="EMBL" id="GMQ64152.1"/>
    </source>
</evidence>
<gene>
    <name evidence="1" type="ORF">AN2V17_33890</name>
</gene>
<name>A0ACB5UME1_9FIRM</name>
<evidence type="ECO:0000313" key="2">
    <source>
        <dbReference type="Proteomes" id="UP001374599"/>
    </source>
</evidence>
<comment type="caution">
    <text evidence="1">The sequence shown here is derived from an EMBL/GenBank/DDBJ whole genome shotgun (WGS) entry which is preliminary data.</text>
</comment>
<keyword evidence="2" id="KW-1185">Reference proteome</keyword>
<sequence>MRFIKNNPSKKILSIREGLNLTRKELGELLNVHSGTIKKWELNISTINRVNYSKLIIEPSG</sequence>
<dbReference type="EMBL" id="BTPU01000061">
    <property type="protein sequence ID" value="GMQ64152.1"/>
    <property type="molecule type" value="Genomic_DNA"/>
</dbReference>
<dbReference type="Proteomes" id="UP001374599">
    <property type="component" value="Unassembled WGS sequence"/>
</dbReference>
<protein>
    <submittedName>
        <fullName evidence="1">Uncharacterized protein</fullName>
    </submittedName>
</protein>
<accession>A0ACB5UME1</accession>
<organism evidence="1 2">
    <name type="scientific">Vallitalea maricola</name>
    <dbReference type="NCBI Taxonomy" id="3074433"/>
    <lineage>
        <taxon>Bacteria</taxon>
        <taxon>Bacillati</taxon>
        <taxon>Bacillota</taxon>
        <taxon>Clostridia</taxon>
        <taxon>Lachnospirales</taxon>
        <taxon>Vallitaleaceae</taxon>
        <taxon>Vallitalea</taxon>
    </lineage>
</organism>